<dbReference type="GO" id="GO:0005737">
    <property type="term" value="C:cytoplasm"/>
    <property type="evidence" value="ECO:0007669"/>
    <property type="project" value="TreeGrafter"/>
</dbReference>
<evidence type="ECO:0000256" key="2">
    <source>
        <dbReference type="SAM" id="MobiDB-lite"/>
    </source>
</evidence>
<reference evidence="3" key="1">
    <citation type="journal article" date="2023" name="Science">
        <title>Genome structures resolve the early diversification of teleost fishes.</title>
        <authorList>
            <person name="Parey E."/>
            <person name="Louis A."/>
            <person name="Montfort J."/>
            <person name="Bouchez O."/>
            <person name="Roques C."/>
            <person name="Iampietro C."/>
            <person name="Lluch J."/>
            <person name="Castinel A."/>
            <person name="Donnadieu C."/>
            <person name="Desvignes T."/>
            <person name="Floi Bucao C."/>
            <person name="Jouanno E."/>
            <person name="Wen M."/>
            <person name="Mejri S."/>
            <person name="Dirks R."/>
            <person name="Jansen H."/>
            <person name="Henkel C."/>
            <person name="Chen W.J."/>
            <person name="Zahm M."/>
            <person name="Cabau C."/>
            <person name="Klopp C."/>
            <person name="Thompson A.W."/>
            <person name="Robinson-Rechavi M."/>
            <person name="Braasch I."/>
            <person name="Lecointre G."/>
            <person name="Bobe J."/>
            <person name="Postlethwait J.H."/>
            <person name="Berthelot C."/>
            <person name="Roest Crollius H."/>
            <person name="Guiguen Y."/>
        </authorList>
    </citation>
    <scope>NUCLEOTIDE SEQUENCE</scope>
    <source>
        <strain evidence="3">WJC10195</strain>
    </source>
</reference>
<feature type="compositionally biased region" description="Basic and acidic residues" evidence="2">
    <location>
        <begin position="37"/>
        <end position="54"/>
    </location>
</feature>
<evidence type="ECO:0000313" key="4">
    <source>
        <dbReference type="Proteomes" id="UP001152622"/>
    </source>
</evidence>
<name>A0A9Q1JCI8_SYNKA</name>
<feature type="compositionally biased region" description="Polar residues" evidence="2">
    <location>
        <begin position="458"/>
        <end position="468"/>
    </location>
</feature>
<dbReference type="PANTHER" id="PTHR28616">
    <property type="entry name" value="COILED-COIL DOMAIN-CONTAINING PROTEIN 125"/>
    <property type="match status" value="1"/>
</dbReference>
<dbReference type="GO" id="GO:2000146">
    <property type="term" value="P:negative regulation of cell motility"/>
    <property type="evidence" value="ECO:0007669"/>
    <property type="project" value="TreeGrafter"/>
</dbReference>
<proteinExistence type="predicted"/>
<feature type="coiled-coil region" evidence="1">
    <location>
        <begin position="102"/>
        <end position="129"/>
    </location>
</feature>
<accession>A0A9Q1JCI8</accession>
<protein>
    <recommendedName>
        <fullName evidence="5">Coiled-coil domain-containing protein 125</fullName>
    </recommendedName>
</protein>
<dbReference type="GO" id="GO:0035024">
    <property type="term" value="P:negative regulation of Rho protein signal transduction"/>
    <property type="evidence" value="ECO:0007669"/>
    <property type="project" value="TreeGrafter"/>
</dbReference>
<feature type="region of interest" description="Disordered" evidence="2">
    <location>
        <begin position="434"/>
        <end position="471"/>
    </location>
</feature>
<feature type="coiled-coil region" evidence="1">
    <location>
        <begin position="203"/>
        <end position="230"/>
    </location>
</feature>
<dbReference type="OrthoDB" id="9939852at2759"/>
<evidence type="ECO:0008006" key="5">
    <source>
        <dbReference type="Google" id="ProtNLM"/>
    </source>
</evidence>
<comment type="caution">
    <text evidence="3">The sequence shown here is derived from an EMBL/GenBank/DDBJ whole genome shotgun (WGS) entry which is preliminary data.</text>
</comment>
<keyword evidence="4" id="KW-1185">Reference proteome</keyword>
<dbReference type="EMBL" id="JAINUF010000001">
    <property type="protein sequence ID" value="KAJ8380683.1"/>
    <property type="molecule type" value="Genomic_DNA"/>
</dbReference>
<dbReference type="AlphaFoldDB" id="A0A9Q1JCI8"/>
<feature type="region of interest" description="Disordered" evidence="2">
    <location>
        <begin position="1"/>
        <end position="57"/>
    </location>
</feature>
<feature type="compositionally biased region" description="Basic and acidic residues" evidence="2">
    <location>
        <begin position="15"/>
        <end position="24"/>
    </location>
</feature>
<dbReference type="PANTHER" id="PTHR28616:SF1">
    <property type="entry name" value="COILED-COIL DOMAIN-CONTAINING PROTEIN 125"/>
    <property type="match status" value="1"/>
</dbReference>
<organism evidence="3 4">
    <name type="scientific">Synaphobranchus kaupii</name>
    <name type="common">Kaup's arrowtooth eel</name>
    <dbReference type="NCBI Taxonomy" id="118154"/>
    <lineage>
        <taxon>Eukaryota</taxon>
        <taxon>Metazoa</taxon>
        <taxon>Chordata</taxon>
        <taxon>Craniata</taxon>
        <taxon>Vertebrata</taxon>
        <taxon>Euteleostomi</taxon>
        <taxon>Actinopterygii</taxon>
        <taxon>Neopterygii</taxon>
        <taxon>Teleostei</taxon>
        <taxon>Anguilliformes</taxon>
        <taxon>Synaphobranchidae</taxon>
        <taxon>Synaphobranchus</taxon>
    </lineage>
</organism>
<evidence type="ECO:0000256" key="1">
    <source>
        <dbReference type="SAM" id="Coils"/>
    </source>
</evidence>
<gene>
    <name evidence="3" type="ORF">SKAU_G00014610</name>
</gene>
<keyword evidence="1" id="KW-0175">Coiled coil</keyword>
<dbReference type="Proteomes" id="UP001152622">
    <property type="component" value="Chromosome 1"/>
</dbReference>
<sequence>MHAGAEQVSEATSRLPEDDMKEGDLGDGLGRKPGGLYDRRRGMGELRPHSDPLKRAGGNGSVAFSWKSCRALYTSFHRELEAEQPHHSWRLSGAESLSDLSCEELKQRLQGVSEEVQLLRCELEATQRHLEGKYEALKILQSRAVFDKATTHTKTLLQKSEERNKALEKEVNALQWEITFNQVQFKNFERSWKEKYDRVCSENKALSDSVEDRLREVQELKSENSSLSQQCLELLSMLSVQEKKAFQGSLPPRSNLARDGTALELAVLGACHCSSGVRAQCPCSCARMAAASRKQVLQLQQELEVQRRRKEEAYMMADAFRIAFEQQLKRKSDHVMRLAEAEGYLRKDTPPARREEAAAKGGSVTVAQKLKGMLQNSAEVKMSDDPTEMLRNLLDLLNDKEEALAHQRKVSYMLARNSEDLERRLLQLRGQDCEMSGQGMGHEGWDSGATDSPLPKPSKTQESPSTDLHSPIHERAPLQTAMHRNPPTLKGAQERIRTFRRSARIWTIIDRWANEYTEVPKGVLLKGYSRWVQGYIPDLFEQGLS</sequence>
<evidence type="ECO:0000313" key="3">
    <source>
        <dbReference type="EMBL" id="KAJ8380683.1"/>
    </source>
</evidence>
<dbReference type="InterPro" id="IPR034608">
    <property type="entry name" value="CCDC125"/>
</dbReference>